<protein>
    <submittedName>
        <fullName evidence="1">Uncharacterized protein</fullName>
    </submittedName>
</protein>
<dbReference type="AlphaFoldDB" id="A0AAD3P6E3"/>
<accession>A0AAD3P6E3</accession>
<evidence type="ECO:0000313" key="2">
    <source>
        <dbReference type="Proteomes" id="UP001279734"/>
    </source>
</evidence>
<sequence>MRNCALGPNVNKRHLFSDNAEIGRLDFSSKDLAPIGFGSATGELSKRLRGRSITASLDLPRQPEVAPRVLLFQLGRSALMASGDRHEARDLARNSGGNARHWLIAEIGCRNLHDVPNDRGNNAGGSGLRPRLLEEGSDRFVAIIGRGRLNDCCRRL</sequence>
<dbReference type="Proteomes" id="UP001279734">
    <property type="component" value="Unassembled WGS sequence"/>
</dbReference>
<comment type="caution">
    <text evidence="1">The sequence shown here is derived from an EMBL/GenBank/DDBJ whole genome shotgun (WGS) entry which is preliminary data.</text>
</comment>
<proteinExistence type="predicted"/>
<dbReference type="EMBL" id="BSYO01000002">
    <property type="protein sequence ID" value="GMH00331.1"/>
    <property type="molecule type" value="Genomic_DNA"/>
</dbReference>
<keyword evidence="2" id="KW-1185">Reference proteome</keyword>
<name>A0AAD3P6E3_NEPGR</name>
<gene>
    <name evidence="1" type="ORF">Nepgr_002170</name>
</gene>
<organism evidence="1 2">
    <name type="scientific">Nepenthes gracilis</name>
    <name type="common">Slender pitcher plant</name>
    <dbReference type="NCBI Taxonomy" id="150966"/>
    <lineage>
        <taxon>Eukaryota</taxon>
        <taxon>Viridiplantae</taxon>
        <taxon>Streptophyta</taxon>
        <taxon>Embryophyta</taxon>
        <taxon>Tracheophyta</taxon>
        <taxon>Spermatophyta</taxon>
        <taxon>Magnoliopsida</taxon>
        <taxon>eudicotyledons</taxon>
        <taxon>Gunneridae</taxon>
        <taxon>Pentapetalae</taxon>
        <taxon>Caryophyllales</taxon>
        <taxon>Nepenthaceae</taxon>
        <taxon>Nepenthes</taxon>
    </lineage>
</organism>
<evidence type="ECO:0000313" key="1">
    <source>
        <dbReference type="EMBL" id="GMH00331.1"/>
    </source>
</evidence>
<reference evidence="1" key="1">
    <citation type="submission" date="2023-05" db="EMBL/GenBank/DDBJ databases">
        <title>Nepenthes gracilis genome sequencing.</title>
        <authorList>
            <person name="Fukushima K."/>
        </authorList>
    </citation>
    <scope>NUCLEOTIDE SEQUENCE</scope>
    <source>
        <strain evidence="1">SING2019-196</strain>
    </source>
</reference>